<feature type="domain" description="RDRP core" evidence="2">
    <location>
        <begin position="203"/>
        <end position="301"/>
    </location>
</feature>
<name>A0ABD1W9V9_9LAMI</name>
<dbReference type="GO" id="GO:0003723">
    <property type="term" value="F:RNA binding"/>
    <property type="evidence" value="ECO:0007669"/>
    <property type="project" value="UniProtKB-KW"/>
</dbReference>
<comment type="catalytic activity">
    <reaction evidence="1">
        <text>RNA(n) + a ribonucleoside 5'-triphosphate = RNA(n+1) + diphosphate</text>
        <dbReference type="Rhea" id="RHEA:21248"/>
        <dbReference type="Rhea" id="RHEA-COMP:14527"/>
        <dbReference type="Rhea" id="RHEA-COMP:17342"/>
        <dbReference type="ChEBI" id="CHEBI:33019"/>
        <dbReference type="ChEBI" id="CHEBI:61557"/>
        <dbReference type="ChEBI" id="CHEBI:140395"/>
        <dbReference type="EC" id="2.7.7.48"/>
    </reaction>
</comment>
<feature type="domain" description="RNA-dependent RNA polymerase 6-like second" evidence="3">
    <location>
        <begin position="1"/>
        <end position="79"/>
    </location>
</feature>
<dbReference type="EMBL" id="JBFOLJ010000004">
    <property type="protein sequence ID" value="KAL2545195.1"/>
    <property type="molecule type" value="Genomic_DNA"/>
</dbReference>
<dbReference type="GO" id="GO:0003968">
    <property type="term" value="F:RNA-directed RNA polymerase activity"/>
    <property type="evidence" value="ECO:0007669"/>
    <property type="project" value="UniProtKB-KW"/>
</dbReference>
<evidence type="ECO:0000313" key="5">
    <source>
        <dbReference type="EMBL" id="KAL2545195.1"/>
    </source>
</evidence>
<comment type="function">
    <text evidence="1">Probably involved in the RNA silencing pathway and required for the generation of small interfering RNAs (siRNAs).</text>
</comment>
<accession>A0ABD1W9V9</accession>
<keyword evidence="1" id="KW-0548">Nucleotidyltransferase</keyword>
<dbReference type="EC" id="2.7.7.48" evidence="1"/>
<dbReference type="PANTHER" id="PTHR23079:SF18">
    <property type="entry name" value="RNA-DEPENDENT RNA POLYMERASE 6"/>
    <property type="match status" value="1"/>
</dbReference>
<evidence type="ECO:0000259" key="3">
    <source>
        <dbReference type="Pfam" id="PF24577"/>
    </source>
</evidence>
<keyword evidence="1 5" id="KW-0696">RNA-directed RNA polymerase</keyword>
<evidence type="ECO:0000256" key="1">
    <source>
        <dbReference type="RuleBase" id="RU363098"/>
    </source>
</evidence>
<sequence>MIILLQLASSPLVYYRTADDDIEESVPFDLLDDDDPWIRTTDFTPSGAIGRCNIYRVSVRPRNGPSFNKALEYLQKHRVPVLINTPELRVRDEPDFGVPVPDPVFCIQYKEGITFKILFLVNAVMHRGIINQHQMSDEFFHLLRIQPEKVNLVALKHIWSLKRPSYDACKTLGFVQKWLLKNPKLLEGPRELDDIVEVRRLIITPAKAYCLPPEVELSNRVLRYYKNVADRFLRVTFMDEGMQTLNKNVLTYYASGIVRDITSNSNPQRTSMFKRVKDILSNGFYLCGRKYSFLAFSANQAAGPFSLVFC</sequence>
<dbReference type="InterPro" id="IPR007855">
    <property type="entry name" value="RDRP"/>
</dbReference>
<feature type="domain" description="RDRP helical" evidence="4">
    <location>
        <begin position="103"/>
        <end position="187"/>
    </location>
</feature>
<keyword evidence="1" id="KW-0808">Transferase</keyword>
<gene>
    <name evidence="5" type="ORF">Fot_14428</name>
</gene>
<dbReference type="Pfam" id="PF05183">
    <property type="entry name" value="RdRP"/>
    <property type="match status" value="1"/>
</dbReference>
<proteinExistence type="inferred from homology"/>
<keyword evidence="6" id="KW-1185">Reference proteome</keyword>
<keyword evidence="1" id="KW-0943">RNA-mediated gene silencing</keyword>
<dbReference type="AlphaFoldDB" id="A0ABD1W9V9"/>
<comment type="similarity">
    <text evidence="1">Belongs to the RdRP family.</text>
</comment>
<dbReference type="InterPro" id="IPR058751">
    <property type="entry name" value="RDRP_helical"/>
</dbReference>
<evidence type="ECO:0000259" key="2">
    <source>
        <dbReference type="Pfam" id="PF05183"/>
    </source>
</evidence>
<protein>
    <recommendedName>
        <fullName evidence="1">RNA-dependent RNA polymerase</fullName>
        <ecNumber evidence="1">2.7.7.48</ecNumber>
    </recommendedName>
</protein>
<evidence type="ECO:0000259" key="4">
    <source>
        <dbReference type="Pfam" id="PF26252"/>
    </source>
</evidence>
<organism evidence="5 6">
    <name type="scientific">Forsythia ovata</name>
    <dbReference type="NCBI Taxonomy" id="205694"/>
    <lineage>
        <taxon>Eukaryota</taxon>
        <taxon>Viridiplantae</taxon>
        <taxon>Streptophyta</taxon>
        <taxon>Embryophyta</taxon>
        <taxon>Tracheophyta</taxon>
        <taxon>Spermatophyta</taxon>
        <taxon>Magnoliopsida</taxon>
        <taxon>eudicotyledons</taxon>
        <taxon>Gunneridae</taxon>
        <taxon>Pentapetalae</taxon>
        <taxon>asterids</taxon>
        <taxon>lamiids</taxon>
        <taxon>Lamiales</taxon>
        <taxon>Oleaceae</taxon>
        <taxon>Forsythieae</taxon>
        <taxon>Forsythia</taxon>
    </lineage>
</organism>
<dbReference type="GO" id="GO:0031047">
    <property type="term" value="P:regulatory ncRNA-mediated gene silencing"/>
    <property type="evidence" value="ECO:0007669"/>
    <property type="project" value="UniProtKB-KW"/>
</dbReference>
<evidence type="ECO:0000313" key="6">
    <source>
        <dbReference type="Proteomes" id="UP001604277"/>
    </source>
</evidence>
<reference evidence="6" key="1">
    <citation type="submission" date="2024-07" db="EMBL/GenBank/DDBJ databases">
        <title>Two chromosome-level genome assemblies of Korean endemic species Abeliophyllum distichum and Forsythia ovata (Oleaceae).</title>
        <authorList>
            <person name="Jang H."/>
        </authorList>
    </citation>
    <scope>NUCLEOTIDE SEQUENCE [LARGE SCALE GENOMIC DNA]</scope>
</reference>
<dbReference type="Proteomes" id="UP001604277">
    <property type="component" value="Unassembled WGS sequence"/>
</dbReference>
<keyword evidence="1" id="KW-0694">RNA-binding</keyword>
<dbReference type="Pfam" id="PF24577">
    <property type="entry name" value="RDR6_2nd"/>
    <property type="match status" value="1"/>
</dbReference>
<dbReference type="InterPro" id="IPR057596">
    <property type="entry name" value="RDRP_core"/>
</dbReference>
<comment type="caution">
    <text evidence="5">The sequence shown here is derived from an EMBL/GenBank/DDBJ whole genome shotgun (WGS) entry which is preliminary data.</text>
</comment>
<dbReference type="Pfam" id="PF26252">
    <property type="entry name" value="RdRP_helical"/>
    <property type="match status" value="1"/>
</dbReference>
<dbReference type="InterPro" id="IPR057297">
    <property type="entry name" value="RDR6-like_2nd"/>
</dbReference>
<dbReference type="PANTHER" id="PTHR23079">
    <property type="entry name" value="RNA-DEPENDENT RNA POLYMERASE"/>
    <property type="match status" value="1"/>
</dbReference>